<proteinExistence type="predicted"/>
<evidence type="ECO:0000313" key="1">
    <source>
        <dbReference type="EMBL" id="PVY70113.1"/>
    </source>
</evidence>
<dbReference type="AlphaFoldDB" id="A0A2U1CTS4"/>
<dbReference type="SUPFAM" id="SSF54637">
    <property type="entry name" value="Thioesterase/thiol ester dehydrase-isomerase"/>
    <property type="match status" value="1"/>
</dbReference>
<dbReference type="CDD" id="cd03443">
    <property type="entry name" value="PaaI_thioesterase"/>
    <property type="match status" value="1"/>
</dbReference>
<accession>A0A2U1CTS4</accession>
<reference evidence="1 2" key="1">
    <citation type="submission" date="2018-04" db="EMBL/GenBank/DDBJ databases">
        <title>Genomic Encyclopedia of Type Strains, Phase IV (KMG-IV): sequencing the most valuable type-strain genomes for metagenomic binning, comparative biology and taxonomic classification.</title>
        <authorList>
            <person name="Goeker M."/>
        </authorList>
    </citation>
    <scope>NUCLEOTIDE SEQUENCE [LARGE SCALE GENOMIC DNA]</scope>
    <source>
        <strain evidence="1 2">DSM 28688</strain>
    </source>
</reference>
<evidence type="ECO:0000313" key="2">
    <source>
        <dbReference type="Proteomes" id="UP000245887"/>
    </source>
</evidence>
<dbReference type="InterPro" id="IPR027961">
    <property type="entry name" value="DUF4442"/>
</dbReference>
<gene>
    <name evidence="1" type="ORF">C8D92_110144</name>
</gene>
<sequence>MDPVKTFQTMSSQPLGKFLFSKMVCQVAPYFASISPRIETLEPQRCVVTMKKRRRVTNHFKTVHAIAMCNMAELAGGMMTDASIPQGARWIPSGMSVTYLKKAKTDLTATANGSQVDWSREGPTQVPVSITDTTGEEVFRAQIEMNVKHR</sequence>
<name>A0A2U1CTS4_9GAMM</name>
<dbReference type="Pfam" id="PF14539">
    <property type="entry name" value="DUF4442"/>
    <property type="match status" value="1"/>
</dbReference>
<dbReference type="Gene3D" id="3.10.129.10">
    <property type="entry name" value="Hotdog Thioesterase"/>
    <property type="match status" value="1"/>
</dbReference>
<protein>
    <submittedName>
        <fullName evidence="1">Uncharacterized protein (TIGR00369 family)</fullName>
    </submittedName>
</protein>
<dbReference type="RefSeq" id="WP_207775193.1">
    <property type="nucleotide sequence ID" value="NZ_QEKQ01000010.1"/>
</dbReference>
<comment type="caution">
    <text evidence="1">The sequence shown here is derived from an EMBL/GenBank/DDBJ whole genome shotgun (WGS) entry which is preliminary data.</text>
</comment>
<dbReference type="InterPro" id="IPR029069">
    <property type="entry name" value="HotDog_dom_sf"/>
</dbReference>
<organism evidence="1 2">
    <name type="scientific">Tamilnaduibacter salinus</name>
    <dbReference type="NCBI Taxonomy" id="1484056"/>
    <lineage>
        <taxon>Bacteria</taxon>
        <taxon>Pseudomonadati</taxon>
        <taxon>Pseudomonadota</taxon>
        <taxon>Gammaproteobacteria</taxon>
        <taxon>Pseudomonadales</taxon>
        <taxon>Marinobacteraceae</taxon>
        <taxon>Tamilnaduibacter</taxon>
    </lineage>
</organism>
<dbReference type="EMBL" id="QEKQ01000010">
    <property type="protein sequence ID" value="PVY70113.1"/>
    <property type="molecule type" value="Genomic_DNA"/>
</dbReference>
<dbReference type="Proteomes" id="UP000245887">
    <property type="component" value="Unassembled WGS sequence"/>
</dbReference>